<dbReference type="OrthoDB" id="2143914at2759"/>
<evidence type="ECO:0000313" key="9">
    <source>
        <dbReference type="Proteomes" id="UP000179807"/>
    </source>
</evidence>
<comment type="caution">
    <text evidence="8">The sequence shown here is derived from an EMBL/GenBank/DDBJ whole genome shotgun (WGS) entry which is preliminary data.</text>
</comment>
<dbReference type="AlphaFoldDB" id="A0A1J4JLI2"/>
<evidence type="ECO:0000256" key="3">
    <source>
        <dbReference type="ARBA" id="ARBA00023163"/>
    </source>
</evidence>
<keyword evidence="2" id="KW-0238">DNA-binding</keyword>
<proteinExistence type="predicted"/>
<dbReference type="GO" id="GO:0000978">
    <property type="term" value="F:RNA polymerase II cis-regulatory region sequence-specific DNA binding"/>
    <property type="evidence" value="ECO:0007669"/>
    <property type="project" value="TreeGrafter"/>
</dbReference>
<evidence type="ECO:0000256" key="4">
    <source>
        <dbReference type="ARBA" id="ARBA00023242"/>
    </source>
</evidence>
<dbReference type="Proteomes" id="UP000179807">
    <property type="component" value="Unassembled WGS sequence"/>
</dbReference>
<dbReference type="PANTHER" id="PTHR46621">
    <property type="entry name" value="SNRNA-ACTIVATING PROTEIN COMPLEX SUBUNIT 4"/>
    <property type="match status" value="1"/>
</dbReference>
<dbReference type="VEuPathDB" id="TrichDB:TRFO_08532"/>
<dbReference type="SMART" id="SM00717">
    <property type="entry name" value="SANT"/>
    <property type="match status" value="2"/>
</dbReference>
<accession>A0A1J4JLI2</accession>
<feature type="domain" description="Myb-like" evidence="6">
    <location>
        <begin position="166"/>
        <end position="217"/>
    </location>
</feature>
<keyword evidence="1" id="KW-0805">Transcription regulation</keyword>
<feature type="domain" description="Myb-like" evidence="6">
    <location>
        <begin position="113"/>
        <end position="165"/>
    </location>
</feature>
<evidence type="ECO:0000256" key="2">
    <source>
        <dbReference type="ARBA" id="ARBA00023125"/>
    </source>
</evidence>
<feature type="compositionally biased region" description="Low complexity" evidence="5">
    <location>
        <begin position="246"/>
        <end position="255"/>
    </location>
</feature>
<dbReference type="GO" id="GO:0001006">
    <property type="term" value="F:RNA polymerase III type 3 promoter sequence-specific DNA binding"/>
    <property type="evidence" value="ECO:0007669"/>
    <property type="project" value="TreeGrafter"/>
</dbReference>
<evidence type="ECO:0000259" key="7">
    <source>
        <dbReference type="PROSITE" id="PS51294"/>
    </source>
</evidence>
<reference evidence="8" key="1">
    <citation type="submission" date="2016-10" db="EMBL/GenBank/DDBJ databases">
        <authorList>
            <person name="Benchimol M."/>
            <person name="Almeida L.G."/>
            <person name="Vasconcelos A.T."/>
            <person name="Perreira-Neves A."/>
            <person name="Rosa I.A."/>
            <person name="Tasca T."/>
            <person name="Bogo M.R."/>
            <person name="de Souza W."/>
        </authorList>
    </citation>
    <scope>NUCLEOTIDE SEQUENCE [LARGE SCALE GENOMIC DNA]</scope>
    <source>
        <strain evidence="8">K</strain>
    </source>
</reference>
<dbReference type="GO" id="GO:0042796">
    <property type="term" value="P:snRNA transcription by RNA polymerase III"/>
    <property type="evidence" value="ECO:0007669"/>
    <property type="project" value="TreeGrafter"/>
</dbReference>
<dbReference type="GO" id="GO:0019185">
    <property type="term" value="C:snRNA-activating protein complex"/>
    <property type="evidence" value="ECO:0007669"/>
    <property type="project" value="TreeGrafter"/>
</dbReference>
<dbReference type="GO" id="GO:0042795">
    <property type="term" value="P:snRNA transcription by RNA polymerase II"/>
    <property type="evidence" value="ECO:0007669"/>
    <property type="project" value="TreeGrafter"/>
</dbReference>
<dbReference type="EMBL" id="MLAK01001015">
    <property type="protein sequence ID" value="OHS99271.1"/>
    <property type="molecule type" value="Genomic_DNA"/>
</dbReference>
<dbReference type="InterPro" id="IPR017930">
    <property type="entry name" value="Myb_dom"/>
</dbReference>
<feature type="region of interest" description="Disordered" evidence="5">
    <location>
        <begin position="242"/>
        <end position="263"/>
    </location>
</feature>
<evidence type="ECO:0000256" key="5">
    <source>
        <dbReference type="SAM" id="MobiDB-lite"/>
    </source>
</evidence>
<dbReference type="Gene3D" id="1.10.10.60">
    <property type="entry name" value="Homeodomain-like"/>
    <property type="match status" value="2"/>
</dbReference>
<dbReference type="GeneID" id="94829051"/>
<evidence type="ECO:0000256" key="1">
    <source>
        <dbReference type="ARBA" id="ARBA00023015"/>
    </source>
</evidence>
<name>A0A1J4JLI2_9EUKA</name>
<evidence type="ECO:0000313" key="8">
    <source>
        <dbReference type="EMBL" id="OHS99271.1"/>
    </source>
</evidence>
<dbReference type="RefSeq" id="XP_068352408.1">
    <property type="nucleotide sequence ID" value="XM_068494347.1"/>
</dbReference>
<dbReference type="InterPro" id="IPR001005">
    <property type="entry name" value="SANT/Myb"/>
</dbReference>
<feature type="domain" description="HTH myb-type" evidence="7">
    <location>
        <begin position="166"/>
        <end position="221"/>
    </location>
</feature>
<keyword evidence="3" id="KW-0804">Transcription</keyword>
<keyword evidence="9" id="KW-1185">Reference proteome</keyword>
<dbReference type="Pfam" id="PF00249">
    <property type="entry name" value="Myb_DNA-binding"/>
    <property type="match status" value="2"/>
</dbReference>
<evidence type="ECO:0000259" key="6">
    <source>
        <dbReference type="PROSITE" id="PS50090"/>
    </source>
</evidence>
<protein>
    <submittedName>
        <fullName evidence="8">Myb-like DNA-binding domain containing protein</fullName>
    </submittedName>
</protein>
<keyword evidence="4" id="KW-0539">Nucleus</keyword>
<dbReference type="CDD" id="cd00167">
    <property type="entry name" value="SANT"/>
    <property type="match status" value="2"/>
</dbReference>
<dbReference type="SUPFAM" id="SSF46689">
    <property type="entry name" value="Homeodomain-like"/>
    <property type="match status" value="2"/>
</dbReference>
<dbReference type="PROSITE" id="PS51294">
    <property type="entry name" value="HTH_MYB"/>
    <property type="match status" value="1"/>
</dbReference>
<sequence>MILRVFECNQKKEIHIILFLSPKRFFNIGMNPISAIVKSYIIEDSPNITSEKVTECHHILLEYIEGHISLEESRVKVIDICATDITVERIRAIVEMSERPEKSFFTRRYSTSRQKNSPRNWILYEDQRLLSAIFRFGLDDWDRISSFVGNDRSKWQCSQRWYRGLDPSLNKGPWTNDEDEKLMKYVELCGNKSWKRISSFFDNRSDVQCRYRYKVLVKKNNASAQPPHDMTLELPSNIMGEKTDLSNESESSYHSSPHRYNALDNDTQKQFTSHYDFERKSDTHMTSLGKFHINETNSSQSTTENPDIFMEIFGLTKTDSIENMFGNIDDDWYSIKYSEGMWNPVL</sequence>
<gene>
    <name evidence="8" type="ORF">TRFO_08532</name>
</gene>
<organism evidence="8 9">
    <name type="scientific">Tritrichomonas foetus</name>
    <dbReference type="NCBI Taxonomy" id="1144522"/>
    <lineage>
        <taxon>Eukaryota</taxon>
        <taxon>Metamonada</taxon>
        <taxon>Parabasalia</taxon>
        <taxon>Tritrichomonadida</taxon>
        <taxon>Tritrichomonadidae</taxon>
        <taxon>Tritrichomonas</taxon>
    </lineage>
</organism>
<dbReference type="InterPro" id="IPR009057">
    <property type="entry name" value="Homeodomain-like_sf"/>
</dbReference>
<dbReference type="PANTHER" id="PTHR46621:SF1">
    <property type="entry name" value="SNRNA-ACTIVATING PROTEIN COMPLEX SUBUNIT 4"/>
    <property type="match status" value="1"/>
</dbReference>
<dbReference type="InterPro" id="IPR051575">
    <property type="entry name" value="Myb-like_DNA-bd"/>
</dbReference>
<dbReference type="PROSITE" id="PS50090">
    <property type="entry name" value="MYB_LIKE"/>
    <property type="match status" value="2"/>
</dbReference>